<feature type="transmembrane region" description="Helical" evidence="9">
    <location>
        <begin position="53"/>
        <end position="73"/>
    </location>
</feature>
<evidence type="ECO:0000256" key="3">
    <source>
        <dbReference type="ARBA" id="ARBA00022475"/>
    </source>
</evidence>
<feature type="transmembrane region" description="Helical" evidence="9">
    <location>
        <begin position="366"/>
        <end position="390"/>
    </location>
</feature>
<feature type="region of interest" description="Disordered" evidence="8">
    <location>
        <begin position="535"/>
        <end position="556"/>
    </location>
</feature>
<feature type="transmembrane region" description="Helical" evidence="9">
    <location>
        <begin position="437"/>
        <end position="458"/>
    </location>
</feature>
<dbReference type="Pfam" id="PF04143">
    <property type="entry name" value="Sulf_transp"/>
    <property type="match status" value="2"/>
</dbReference>
<sequence>MLNDWGGQNNVAQNIVSVTFYLNFDKIFKIMVIIMVTKKETLLKRMMTRQWSFFWAGITFGIAQIIYMLGLWIHSAQAGKTALLKPITVTTDLGKMFRGLEVTIYQLFSLPDFQLYGRATDGIASSGGAFIPGIGWPIVGMIIGGWIVGRMEKEHRTWAYYPWHVLAISFVGGAFFSYGTRLAGGCTLNHLLGGIPLLNIHSFITVAFMAIGGGLAFYLLSKVNMSPYFKHQETLSYVKNADAGERLTYREGYNPRKRFIFWFSLIFSVSFVGVAVFGGLFNPESLQHLKGGQLAAFSKSVDAKGWYYVILTLVAGIVGGFGMAKSGFGTECSLVSAEAGGMMARNDSKYAKLGVPKITRTLMRSYLPLVGIMASWVVMLGFIMLAWIFFDTGPAFAGSLKYQTTLGNLIGGLFLGAGAVMLIGCEIRSYMRIGMGYLNTWVGFMGFAIGYLPFTLFYEQHKAFLNNTLMIEAYKWYDLMAPGNESAHKVILGLWWVILTAGLVYVVKRGSRATGAPTDSLLNKNTEDLEVEIEEGGEKNGGKYRGVPVPASVPAE</sequence>
<keyword evidence="3" id="KW-1003">Cell membrane</keyword>
<accession>A0A3B0RJL5</accession>
<evidence type="ECO:0000256" key="5">
    <source>
        <dbReference type="ARBA" id="ARBA00022692"/>
    </source>
</evidence>
<dbReference type="AlphaFoldDB" id="A0A3B0RJL5"/>
<evidence type="ECO:0000256" key="1">
    <source>
        <dbReference type="ARBA" id="ARBA00004429"/>
    </source>
</evidence>
<dbReference type="GO" id="GO:0005886">
    <property type="term" value="C:plasma membrane"/>
    <property type="evidence" value="ECO:0007669"/>
    <property type="project" value="UniProtKB-SubCell"/>
</dbReference>
<organism evidence="10">
    <name type="scientific">hydrothermal vent metagenome</name>
    <dbReference type="NCBI Taxonomy" id="652676"/>
    <lineage>
        <taxon>unclassified sequences</taxon>
        <taxon>metagenomes</taxon>
        <taxon>ecological metagenomes</taxon>
    </lineage>
</organism>
<feature type="transmembrane region" description="Helical" evidence="9">
    <location>
        <begin position="259"/>
        <end position="281"/>
    </location>
</feature>
<evidence type="ECO:0000256" key="8">
    <source>
        <dbReference type="SAM" id="MobiDB-lite"/>
    </source>
</evidence>
<evidence type="ECO:0000256" key="7">
    <source>
        <dbReference type="ARBA" id="ARBA00023136"/>
    </source>
</evidence>
<evidence type="ECO:0008006" key="11">
    <source>
        <dbReference type="Google" id="ProtNLM"/>
    </source>
</evidence>
<name>A0A3B0RJL5_9ZZZZ</name>
<feature type="transmembrane region" description="Helical" evidence="9">
    <location>
        <begin position="402"/>
        <end position="425"/>
    </location>
</feature>
<proteinExistence type="predicted"/>
<keyword evidence="5 9" id="KW-0812">Transmembrane</keyword>
<feature type="transmembrane region" description="Helical" evidence="9">
    <location>
        <begin position="200"/>
        <end position="220"/>
    </location>
</feature>
<evidence type="ECO:0000256" key="9">
    <source>
        <dbReference type="SAM" id="Phobius"/>
    </source>
</evidence>
<dbReference type="PANTHER" id="PTHR30574:SF1">
    <property type="entry name" value="SULPHUR TRANSPORT DOMAIN-CONTAINING PROTEIN"/>
    <property type="match status" value="1"/>
</dbReference>
<comment type="subcellular location">
    <subcellularLocation>
        <location evidence="1">Cell inner membrane</location>
        <topology evidence="1">Multi-pass membrane protein</topology>
    </subcellularLocation>
</comment>
<keyword evidence="4" id="KW-0997">Cell inner membrane</keyword>
<evidence type="ECO:0000256" key="4">
    <source>
        <dbReference type="ARBA" id="ARBA00022519"/>
    </source>
</evidence>
<keyword evidence="7 9" id="KW-0472">Membrane</keyword>
<feature type="transmembrane region" description="Helical" evidence="9">
    <location>
        <begin position="129"/>
        <end position="148"/>
    </location>
</feature>
<keyword evidence="2" id="KW-0813">Transport</keyword>
<dbReference type="PANTHER" id="PTHR30574">
    <property type="entry name" value="INNER MEMBRANE PROTEIN YEDE"/>
    <property type="match status" value="1"/>
</dbReference>
<gene>
    <name evidence="10" type="ORF">MNBD_ALPHA08-1809</name>
</gene>
<dbReference type="EMBL" id="UOEC01000111">
    <property type="protein sequence ID" value="VAV93634.1"/>
    <property type="molecule type" value="Genomic_DNA"/>
</dbReference>
<evidence type="ECO:0000256" key="6">
    <source>
        <dbReference type="ARBA" id="ARBA00022989"/>
    </source>
</evidence>
<feature type="transmembrane region" description="Helical" evidence="9">
    <location>
        <begin position="490"/>
        <end position="507"/>
    </location>
</feature>
<feature type="transmembrane region" description="Helical" evidence="9">
    <location>
        <begin position="305"/>
        <end position="324"/>
    </location>
</feature>
<keyword evidence="6 9" id="KW-1133">Transmembrane helix</keyword>
<evidence type="ECO:0000256" key="2">
    <source>
        <dbReference type="ARBA" id="ARBA00022448"/>
    </source>
</evidence>
<evidence type="ECO:0000313" key="10">
    <source>
        <dbReference type="EMBL" id="VAV93634.1"/>
    </source>
</evidence>
<protein>
    <recommendedName>
        <fullName evidence="11">Sulphur transport domain-containing protein</fullName>
    </recommendedName>
</protein>
<reference evidence="10" key="1">
    <citation type="submission" date="2018-06" db="EMBL/GenBank/DDBJ databases">
        <authorList>
            <person name="Zhirakovskaya E."/>
        </authorList>
    </citation>
    <scope>NUCLEOTIDE SEQUENCE</scope>
</reference>
<feature type="transmembrane region" description="Helical" evidence="9">
    <location>
        <begin position="160"/>
        <end position="180"/>
    </location>
</feature>
<dbReference type="InterPro" id="IPR007272">
    <property type="entry name" value="Sulf_transp_TsuA/YedE"/>
</dbReference>